<name>A0A420YB23_9PEZI</name>
<evidence type="ECO:0000256" key="1">
    <source>
        <dbReference type="ARBA" id="ARBA00004395"/>
    </source>
</evidence>
<dbReference type="STRING" id="177199.A0A420YB23"/>
<keyword evidence="4" id="KW-0813">Transport</keyword>
<dbReference type="Proteomes" id="UP000275385">
    <property type="component" value="Unassembled WGS sequence"/>
</dbReference>
<evidence type="ECO:0000256" key="3">
    <source>
        <dbReference type="ARBA" id="ARBA00020977"/>
    </source>
</evidence>
<keyword evidence="6" id="KW-0333">Golgi apparatus</keyword>
<dbReference type="GO" id="GO:0007030">
    <property type="term" value="P:Golgi organization"/>
    <property type="evidence" value="ECO:0007669"/>
    <property type="project" value="InterPro"/>
</dbReference>
<proteinExistence type="inferred from homology"/>
<feature type="region of interest" description="Disordered" evidence="9">
    <location>
        <begin position="1"/>
        <end position="33"/>
    </location>
</feature>
<feature type="compositionally biased region" description="Acidic residues" evidence="9">
    <location>
        <begin position="192"/>
        <end position="215"/>
    </location>
</feature>
<dbReference type="Pfam" id="PF06148">
    <property type="entry name" value="COG2_N"/>
    <property type="match status" value="1"/>
</dbReference>
<dbReference type="EMBL" id="QVQW01000023">
    <property type="protein sequence ID" value="RKU45095.1"/>
    <property type="molecule type" value="Genomic_DNA"/>
</dbReference>
<evidence type="ECO:0000256" key="9">
    <source>
        <dbReference type="SAM" id="MobiDB-lite"/>
    </source>
</evidence>
<evidence type="ECO:0000259" key="10">
    <source>
        <dbReference type="Pfam" id="PF06148"/>
    </source>
</evidence>
<reference evidence="11 12" key="1">
    <citation type="submission" date="2018-08" db="EMBL/GenBank/DDBJ databases">
        <title>Draft genome of the lignicolous fungus Coniochaeta pulveracea.</title>
        <authorList>
            <person name="Borstlap C.J."/>
            <person name="De Witt R.N."/>
            <person name="Botha A."/>
            <person name="Volschenk H."/>
        </authorList>
    </citation>
    <scope>NUCLEOTIDE SEQUENCE [LARGE SCALE GENOMIC DNA]</scope>
    <source>
        <strain evidence="11 12">CAB683</strain>
    </source>
</reference>
<comment type="caution">
    <text evidence="11">The sequence shown here is derived from an EMBL/GenBank/DDBJ whole genome shotgun (WGS) entry which is preliminary data.</text>
</comment>
<evidence type="ECO:0000313" key="12">
    <source>
        <dbReference type="Proteomes" id="UP000275385"/>
    </source>
</evidence>
<dbReference type="GO" id="GO:0000139">
    <property type="term" value="C:Golgi membrane"/>
    <property type="evidence" value="ECO:0007669"/>
    <property type="project" value="UniProtKB-SubCell"/>
</dbReference>
<evidence type="ECO:0000256" key="6">
    <source>
        <dbReference type="ARBA" id="ARBA00023034"/>
    </source>
</evidence>
<evidence type="ECO:0000256" key="7">
    <source>
        <dbReference type="ARBA" id="ARBA00023136"/>
    </source>
</evidence>
<comment type="subcellular location">
    <subcellularLocation>
        <location evidence="1">Golgi apparatus membrane</location>
        <topology evidence="1">Peripheral membrane protein</topology>
    </subcellularLocation>
</comment>
<sequence length="271" mass="29642">MTTLNASRQRNYAPSSRASSPHSSSNEDAPLPFPTALPRSDFLSPTFDAATYLSNLHTASSRHQSLSDLRTELRERSAAISAELLELVNSNYASFLGLGDELRGGADKVGDVRVALLGYKRQVEEVKRAVGERREEVRMTVGELRGVGGAVELGRGMEELGTRVELLEKKLVVGSYAGRVKQDGVDGKAEDDGFWEEEGSGEEEGEDVEGQEDEAGFVGSSPAKLGSLARDYVLIERLADSLGTDLPFVRKMEERIMRYAETEATRVLKEK</sequence>
<evidence type="ECO:0000256" key="2">
    <source>
        <dbReference type="ARBA" id="ARBA00007603"/>
    </source>
</evidence>
<dbReference type="PANTHER" id="PTHR12961:SF0">
    <property type="entry name" value="CONSERVED OLIGOMERIC GOLGI COMPLEX SUBUNIT 2"/>
    <property type="match status" value="1"/>
</dbReference>
<evidence type="ECO:0000256" key="4">
    <source>
        <dbReference type="ARBA" id="ARBA00022448"/>
    </source>
</evidence>
<evidence type="ECO:0000256" key="8">
    <source>
        <dbReference type="ARBA" id="ARBA00031344"/>
    </source>
</evidence>
<dbReference type="InterPro" id="IPR024602">
    <property type="entry name" value="COG_su2_N"/>
</dbReference>
<evidence type="ECO:0000313" key="11">
    <source>
        <dbReference type="EMBL" id="RKU45095.1"/>
    </source>
</evidence>
<evidence type="ECO:0000256" key="5">
    <source>
        <dbReference type="ARBA" id="ARBA00022927"/>
    </source>
</evidence>
<keyword evidence="12" id="KW-1185">Reference proteome</keyword>
<dbReference type="GO" id="GO:0006891">
    <property type="term" value="P:intra-Golgi vesicle-mediated transport"/>
    <property type="evidence" value="ECO:0007669"/>
    <property type="project" value="TreeGrafter"/>
</dbReference>
<comment type="similarity">
    <text evidence="2">Belongs to the COG2 family.</text>
</comment>
<dbReference type="GO" id="GO:0017119">
    <property type="term" value="C:Golgi transport complex"/>
    <property type="evidence" value="ECO:0007669"/>
    <property type="project" value="TreeGrafter"/>
</dbReference>
<dbReference type="PANTHER" id="PTHR12961">
    <property type="entry name" value="CONSERVED OLIGOMERIC GOLGI COMPLEX COMPONENT 2"/>
    <property type="match status" value="1"/>
</dbReference>
<keyword evidence="5" id="KW-0653">Protein transport</keyword>
<gene>
    <name evidence="11" type="ORF">DL546_000941</name>
</gene>
<protein>
    <recommendedName>
        <fullName evidence="3">Conserved oligomeric Golgi complex subunit 2</fullName>
    </recommendedName>
    <alternativeName>
        <fullName evidence="8">Component of oligomeric Golgi complex 2</fullName>
    </alternativeName>
</protein>
<feature type="compositionally biased region" description="Polar residues" evidence="9">
    <location>
        <begin position="1"/>
        <end position="12"/>
    </location>
</feature>
<dbReference type="AlphaFoldDB" id="A0A420YB23"/>
<dbReference type="OrthoDB" id="332281at2759"/>
<feature type="region of interest" description="Disordered" evidence="9">
    <location>
        <begin position="183"/>
        <end position="222"/>
    </location>
</feature>
<keyword evidence="7" id="KW-0472">Membrane</keyword>
<organism evidence="11 12">
    <name type="scientific">Coniochaeta pulveracea</name>
    <dbReference type="NCBI Taxonomy" id="177199"/>
    <lineage>
        <taxon>Eukaryota</taxon>
        <taxon>Fungi</taxon>
        <taxon>Dikarya</taxon>
        <taxon>Ascomycota</taxon>
        <taxon>Pezizomycotina</taxon>
        <taxon>Sordariomycetes</taxon>
        <taxon>Sordariomycetidae</taxon>
        <taxon>Coniochaetales</taxon>
        <taxon>Coniochaetaceae</taxon>
        <taxon>Coniochaeta</taxon>
    </lineage>
</organism>
<feature type="compositionally biased region" description="Low complexity" evidence="9">
    <location>
        <begin position="13"/>
        <end position="24"/>
    </location>
</feature>
<feature type="domain" description="Conserved oligomeric Golgi complex subunit 2 N-terminal" evidence="10">
    <location>
        <begin position="39"/>
        <end position="112"/>
    </location>
</feature>
<dbReference type="InterPro" id="IPR009316">
    <property type="entry name" value="COG2"/>
</dbReference>
<accession>A0A420YB23</accession>
<dbReference type="GO" id="GO:0015031">
    <property type="term" value="P:protein transport"/>
    <property type="evidence" value="ECO:0007669"/>
    <property type="project" value="UniProtKB-KW"/>
</dbReference>